<keyword evidence="5 6" id="KW-0067">ATP-binding</keyword>
<dbReference type="GO" id="GO:0000045">
    <property type="term" value="P:autophagosome assembly"/>
    <property type="evidence" value="ECO:0007669"/>
    <property type="project" value="TreeGrafter"/>
</dbReference>
<dbReference type="STRING" id="2282107.A0A286UMZ1"/>
<reference evidence="9 10" key="1">
    <citation type="journal article" date="2017" name="Mol. Ecol.">
        <title>Comparative and population genomic landscape of Phellinus noxius: A hypervariable fungus causing root rot in trees.</title>
        <authorList>
            <person name="Chung C.L."/>
            <person name="Lee T.J."/>
            <person name="Akiba M."/>
            <person name="Lee H.H."/>
            <person name="Kuo T.H."/>
            <person name="Liu D."/>
            <person name="Ke H.M."/>
            <person name="Yokoi T."/>
            <person name="Roa M.B."/>
            <person name="Lu M.J."/>
            <person name="Chang Y.Y."/>
            <person name="Ann P.J."/>
            <person name="Tsai J.N."/>
            <person name="Chen C.Y."/>
            <person name="Tzean S.S."/>
            <person name="Ota Y."/>
            <person name="Hattori T."/>
            <person name="Sahashi N."/>
            <person name="Liou R.F."/>
            <person name="Kikuchi T."/>
            <person name="Tsai I.J."/>
        </authorList>
    </citation>
    <scope>NUCLEOTIDE SEQUENCE [LARGE SCALE GENOMIC DNA]</scope>
    <source>
        <strain evidence="9 10">FFPRI411160</strain>
    </source>
</reference>
<evidence type="ECO:0000256" key="4">
    <source>
        <dbReference type="ARBA" id="ARBA00022777"/>
    </source>
</evidence>
<dbReference type="OrthoDB" id="541276at2759"/>
<evidence type="ECO:0000259" key="8">
    <source>
        <dbReference type="PROSITE" id="PS50011"/>
    </source>
</evidence>
<dbReference type="GO" id="GO:0000407">
    <property type="term" value="C:phagophore assembly site"/>
    <property type="evidence" value="ECO:0007669"/>
    <property type="project" value="TreeGrafter"/>
</dbReference>
<dbReference type="PROSITE" id="PS00107">
    <property type="entry name" value="PROTEIN_KINASE_ATP"/>
    <property type="match status" value="1"/>
</dbReference>
<evidence type="ECO:0000313" key="10">
    <source>
        <dbReference type="Proteomes" id="UP000217199"/>
    </source>
</evidence>
<dbReference type="Proteomes" id="UP000217199">
    <property type="component" value="Unassembled WGS sequence"/>
</dbReference>
<dbReference type="GO" id="GO:0010506">
    <property type="term" value="P:regulation of autophagy"/>
    <property type="evidence" value="ECO:0007669"/>
    <property type="project" value="InterPro"/>
</dbReference>
<dbReference type="EC" id="2.7.11.1" evidence="1"/>
<dbReference type="InterPro" id="IPR000719">
    <property type="entry name" value="Prot_kinase_dom"/>
</dbReference>
<dbReference type="SMART" id="SM00220">
    <property type="entry name" value="S_TKc"/>
    <property type="match status" value="1"/>
</dbReference>
<dbReference type="InterPro" id="IPR011009">
    <property type="entry name" value="Kinase-like_dom_sf"/>
</dbReference>
<evidence type="ECO:0000256" key="2">
    <source>
        <dbReference type="ARBA" id="ARBA00022679"/>
    </source>
</evidence>
<comment type="caution">
    <text evidence="9">The sequence shown here is derived from an EMBL/GenBank/DDBJ whole genome shotgun (WGS) entry which is preliminary data.</text>
</comment>
<organism evidence="9 10">
    <name type="scientific">Pyrrhoderma noxium</name>
    <dbReference type="NCBI Taxonomy" id="2282107"/>
    <lineage>
        <taxon>Eukaryota</taxon>
        <taxon>Fungi</taxon>
        <taxon>Dikarya</taxon>
        <taxon>Basidiomycota</taxon>
        <taxon>Agaricomycotina</taxon>
        <taxon>Agaricomycetes</taxon>
        <taxon>Hymenochaetales</taxon>
        <taxon>Hymenochaetaceae</taxon>
        <taxon>Pyrrhoderma</taxon>
    </lineage>
</organism>
<keyword evidence="3 6" id="KW-0547">Nucleotide-binding</keyword>
<dbReference type="SUPFAM" id="SSF56112">
    <property type="entry name" value="Protein kinase-like (PK-like)"/>
    <property type="match status" value="1"/>
</dbReference>
<evidence type="ECO:0000256" key="7">
    <source>
        <dbReference type="SAM" id="MobiDB-lite"/>
    </source>
</evidence>
<dbReference type="GO" id="GO:0016020">
    <property type="term" value="C:membrane"/>
    <property type="evidence" value="ECO:0007669"/>
    <property type="project" value="TreeGrafter"/>
</dbReference>
<protein>
    <recommendedName>
        <fullName evidence="1">non-specific serine/threonine protein kinase</fullName>
        <ecNumber evidence="1">2.7.11.1</ecNumber>
    </recommendedName>
</protein>
<evidence type="ECO:0000256" key="3">
    <source>
        <dbReference type="ARBA" id="ARBA00022741"/>
    </source>
</evidence>
<accession>A0A286UMZ1</accession>
<dbReference type="GO" id="GO:0005829">
    <property type="term" value="C:cytosol"/>
    <property type="evidence" value="ECO:0007669"/>
    <property type="project" value="TreeGrafter"/>
</dbReference>
<name>A0A286UMZ1_9AGAM</name>
<dbReference type="Gene3D" id="1.10.510.10">
    <property type="entry name" value="Transferase(Phosphotransferase) domain 1"/>
    <property type="match status" value="1"/>
</dbReference>
<dbReference type="AlphaFoldDB" id="A0A286UMZ1"/>
<evidence type="ECO:0000256" key="5">
    <source>
        <dbReference type="ARBA" id="ARBA00022840"/>
    </source>
</evidence>
<dbReference type="PROSITE" id="PS00108">
    <property type="entry name" value="PROTEIN_KINASE_ST"/>
    <property type="match status" value="1"/>
</dbReference>
<dbReference type="InParanoid" id="A0A286UMZ1"/>
<dbReference type="InterPro" id="IPR008271">
    <property type="entry name" value="Ser/Thr_kinase_AS"/>
</dbReference>
<keyword evidence="10" id="KW-1185">Reference proteome</keyword>
<dbReference type="GO" id="GO:0005776">
    <property type="term" value="C:autophagosome"/>
    <property type="evidence" value="ECO:0007669"/>
    <property type="project" value="TreeGrafter"/>
</dbReference>
<dbReference type="PANTHER" id="PTHR24348:SF22">
    <property type="entry name" value="NON-SPECIFIC SERINE_THREONINE PROTEIN KINASE"/>
    <property type="match status" value="1"/>
</dbReference>
<dbReference type="GO" id="GO:0005524">
    <property type="term" value="F:ATP binding"/>
    <property type="evidence" value="ECO:0007669"/>
    <property type="project" value="UniProtKB-UniRule"/>
</dbReference>
<keyword evidence="4 9" id="KW-0418">Kinase</keyword>
<proteinExistence type="predicted"/>
<evidence type="ECO:0000256" key="6">
    <source>
        <dbReference type="PROSITE-ProRule" id="PRU10141"/>
    </source>
</evidence>
<feature type="binding site" evidence="6">
    <location>
        <position position="52"/>
    </location>
    <ligand>
        <name>ATP</name>
        <dbReference type="ChEBI" id="CHEBI:30616"/>
    </ligand>
</feature>
<dbReference type="InterPro" id="IPR045269">
    <property type="entry name" value="Atg1-like"/>
</dbReference>
<dbReference type="PROSITE" id="PS50011">
    <property type="entry name" value="PROTEIN_KINASE_DOM"/>
    <property type="match status" value="1"/>
</dbReference>
<gene>
    <name evidence="9" type="ORF">PNOK_0358500</name>
</gene>
<keyword evidence="2" id="KW-0808">Transferase</keyword>
<evidence type="ECO:0000256" key="1">
    <source>
        <dbReference type="ARBA" id="ARBA00012513"/>
    </source>
</evidence>
<evidence type="ECO:0000313" key="9">
    <source>
        <dbReference type="EMBL" id="PAV20958.1"/>
    </source>
</evidence>
<feature type="domain" description="Protein kinase" evidence="8">
    <location>
        <begin position="21"/>
        <end position="308"/>
    </location>
</feature>
<dbReference type="EMBL" id="NBII01000003">
    <property type="protein sequence ID" value="PAV20958.1"/>
    <property type="molecule type" value="Genomic_DNA"/>
</dbReference>
<feature type="region of interest" description="Disordered" evidence="7">
    <location>
        <begin position="404"/>
        <end position="423"/>
    </location>
</feature>
<sequence>MADSKIPCLFKMNHKVDNGRYILLSSIGEGGYSRVYHAKDTATKPHLDVAIKCMQNSPSRRGKFLKEINLHRHAYFAAGGKGVVRPLRAFEQGQYLFIILEYCPDGDLFSAITSSQVFLGQPEFIKPAFLQLLDSVIALHQAGIYHRDLKPENILISQSETTTEEYDIDLRLTDFGLSTSLRKSYTFGLGSEFYMTPECIAGLYSDTVPPYSSPATDIWALGIILVNLLCCRSPWRVACMSDPSFSEYNRLASQHNISRDGGKDWIRGLLPVSNEVASFLDKIFRNHGNCLDLELLREEFESIDNLYMTSEELKYASDMTRMIASEFMSVPELEPMEELDTEIEIDVDVDDEEVEVNLVIETKPITGISAFLASPLPSPPADEPSCIIVYTSAPPSPDLCASANLSSSSGDDSDLPITPERKPVNLTSHVPKINIGDNCSGSESDLDFVAVINPTSKARLRTEAAIALSEILEKSENALHEAFGARDVADSDSESEMNIGALRI</sequence>
<dbReference type="GO" id="GO:0004674">
    <property type="term" value="F:protein serine/threonine kinase activity"/>
    <property type="evidence" value="ECO:0007669"/>
    <property type="project" value="UniProtKB-EC"/>
</dbReference>
<dbReference type="Pfam" id="PF00069">
    <property type="entry name" value="Pkinase"/>
    <property type="match status" value="1"/>
</dbReference>
<dbReference type="InterPro" id="IPR017441">
    <property type="entry name" value="Protein_kinase_ATP_BS"/>
</dbReference>
<dbReference type="PANTHER" id="PTHR24348">
    <property type="entry name" value="SERINE/THREONINE-PROTEIN KINASE UNC-51-RELATED"/>
    <property type="match status" value="1"/>
</dbReference>